<dbReference type="OrthoDB" id="185373at2759"/>
<keyword evidence="2" id="KW-0809">Transit peptide</keyword>
<protein>
    <submittedName>
        <fullName evidence="6">Pentatricopeptide repeat-containing protein</fullName>
    </submittedName>
</protein>
<dbReference type="EMBL" id="SWLB01000022">
    <property type="protein sequence ID" value="KAF3324389.1"/>
    <property type="molecule type" value="Genomic_DNA"/>
</dbReference>
<feature type="repeat" description="PPR" evidence="3">
    <location>
        <begin position="374"/>
        <end position="408"/>
    </location>
</feature>
<dbReference type="Pfam" id="PF01535">
    <property type="entry name" value="PPR"/>
    <property type="match status" value="6"/>
</dbReference>
<keyword evidence="1" id="KW-0677">Repeat</keyword>
<dbReference type="InterPro" id="IPR052308">
    <property type="entry name" value="PPR_domain-containing"/>
</dbReference>
<dbReference type="NCBIfam" id="TIGR00756">
    <property type="entry name" value="PPR"/>
    <property type="match status" value="4"/>
</dbReference>
<feature type="region of interest" description="Disordered" evidence="4">
    <location>
        <begin position="508"/>
        <end position="541"/>
    </location>
</feature>
<keyword evidence="7" id="KW-1185">Reference proteome</keyword>
<evidence type="ECO:0000256" key="2">
    <source>
        <dbReference type="ARBA" id="ARBA00022946"/>
    </source>
</evidence>
<proteinExistence type="predicted"/>
<feature type="domain" description="PROP1-like PPR" evidence="5">
    <location>
        <begin position="358"/>
        <end position="462"/>
    </location>
</feature>
<evidence type="ECO:0000313" key="6">
    <source>
        <dbReference type="EMBL" id="KAF3324389.1"/>
    </source>
</evidence>
<reference evidence="6" key="1">
    <citation type="submission" date="2020-01" db="EMBL/GenBank/DDBJ databases">
        <title>Genome sequence of Kobresia littledalei, the first chromosome-level genome in the family Cyperaceae.</title>
        <authorList>
            <person name="Qu G."/>
        </authorList>
    </citation>
    <scope>NUCLEOTIDE SEQUENCE</scope>
    <source>
        <strain evidence="6">C.B.Clarke</strain>
        <tissue evidence="6">Leaf</tissue>
    </source>
</reference>
<feature type="repeat" description="PPR" evidence="3">
    <location>
        <begin position="152"/>
        <end position="186"/>
    </location>
</feature>
<feature type="repeat" description="PPR" evidence="3">
    <location>
        <begin position="264"/>
        <end position="298"/>
    </location>
</feature>
<evidence type="ECO:0000256" key="1">
    <source>
        <dbReference type="ARBA" id="ARBA00022737"/>
    </source>
</evidence>
<dbReference type="Pfam" id="PF17177">
    <property type="entry name" value="PPR_long"/>
    <property type="match status" value="1"/>
</dbReference>
<evidence type="ECO:0000256" key="4">
    <source>
        <dbReference type="SAM" id="MobiDB-lite"/>
    </source>
</evidence>
<dbReference type="AlphaFoldDB" id="A0A833VHM4"/>
<dbReference type="SUPFAM" id="SSF81901">
    <property type="entry name" value="HCP-like"/>
    <property type="match status" value="1"/>
</dbReference>
<comment type="caution">
    <text evidence="6">The sequence shown here is derived from an EMBL/GenBank/DDBJ whole genome shotgun (WGS) entry which is preliminary data.</text>
</comment>
<feature type="repeat" description="PPR" evidence="3">
    <location>
        <begin position="409"/>
        <end position="443"/>
    </location>
</feature>
<sequence>MSLAKPLTKLFSFSHATSSAASAARHLRRRLSPPLPPPPSSLSASLLSLHNNILQLIYSGDLAEASLLLRHSFYSNCPPSVHTVNAALRSLLLSHHHSDFLSLHRFSLQSGMPPSVTTHNLLLQCYVSLGRLDTALEQLRVLEKEDLAVTPSPSSYRVVIQGLVENGRLKEAVNLKNEMLEKGFVGPCCKVYNFLMGGFAKAANGDEVVALFEELKEKLGEEAKVSYGVVCGNLMKGYFLKGMEKEAMDFYNEVMGDGSGVKFGVDSYNSALDALGRNGKLDEAIKLFERMERDHAPPRRIALNCKSFDFMVDAYCSAGEFGKAVMAFGKMEEKNIGPGVKSYNNLIEHLVRNRLVAMSEEVWREMGLKKVDPDESTYVLLMKASFGVNRGDNAYDYFNKMVQSGLKPGLIAHELVMTGLVDTGTVDIAREVFDKMPDRGVKPSTACYELLLKAYLKIGNSEDSIKIAKQMLLDETVIFRDEMKELLVRKLSEVGREEEVEKLYKEVEREKDEAVGREAEERERAKALEKEERERRRAELAAREEAAAAASKAAIESILGSTRNADAQEEAPVDGSVGCGDFLERTSISSEENGEVKDHEI</sequence>
<accession>A0A833VHM4</accession>
<name>A0A833VHM4_9POAL</name>
<feature type="region of interest" description="Disordered" evidence="4">
    <location>
        <begin position="561"/>
        <end position="601"/>
    </location>
</feature>
<feature type="repeat" description="PPR" evidence="3">
    <location>
        <begin position="304"/>
        <end position="338"/>
    </location>
</feature>
<dbReference type="PROSITE" id="PS51375">
    <property type="entry name" value="PPR"/>
    <property type="match status" value="6"/>
</dbReference>
<dbReference type="PANTHER" id="PTHR47937:SF5">
    <property type="entry name" value="PENTATRICOPEPTIDE REPEAT-CONTAINING PROTEIN"/>
    <property type="match status" value="1"/>
</dbReference>
<evidence type="ECO:0000259" key="5">
    <source>
        <dbReference type="Pfam" id="PF17177"/>
    </source>
</evidence>
<dbReference type="InterPro" id="IPR002885">
    <property type="entry name" value="PPR_rpt"/>
</dbReference>
<evidence type="ECO:0000256" key="3">
    <source>
        <dbReference type="PROSITE-ProRule" id="PRU00708"/>
    </source>
</evidence>
<feature type="repeat" description="PPR" evidence="3">
    <location>
        <begin position="339"/>
        <end position="373"/>
    </location>
</feature>
<dbReference type="InterPro" id="IPR033443">
    <property type="entry name" value="PROP1-like_PPR_dom"/>
</dbReference>
<dbReference type="InterPro" id="IPR011990">
    <property type="entry name" value="TPR-like_helical_dom_sf"/>
</dbReference>
<evidence type="ECO:0000313" key="7">
    <source>
        <dbReference type="Proteomes" id="UP000623129"/>
    </source>
</evidence>
<dbReference type="PANTHER" id="PTHR47937">
    <property type="entry name" value="PLASTID TRANSCRIPTIONALLY ACTIVE CHROMOSOME 2-LIKE PROTEIN"/>
    <property type="match status" value="1"/>
</dbReference>
<gene>
    <name evidence="6" type="ORF">FCM35_KLT11856</name>
</gene>
<dbReference type="Proteomes" id="UP000623129">
    <property type="component" value="Unassembled WGS sequence"/>
</dbReference>
<organism evidence="6 7">
    <name type="scientific">Carex littledalei</name>
    <dbReference type="NCBI Taxonomy" id="544730"/>
    <lineage>
        <taxon>Eukaryota</taxon>
        <taxon>Viridiplantae</taxon>
        <taxon>Streptophyta</taxon>
        <taxon>Embryophyta</taxon>
        <taxon>Tracheophyta</taxon>
        <taxon>Spermatophyta</taxon>
        <taxon>Magnoliopsida</taxon>
        <taxon>Liliopsida</taxon>
        <taxon>Poales</taxon>
        <taxon>Cyperaceae</taxon>
        <taxon>Cyperoideae</taxon>
        <taxon>Cariceae</taxon>
        <taxon>Carex</taxon>
        <taxon>Carex subgen. Euthyceras</taxon>
    </lineage>
</organism>
<dbReference type="Gene3D" id="1.25.40.10">
    <property type="entry name" value="Tetratricopeptide repeat domain"/>
    <property type="match status" value="4"/>
</dbReference>